<dbReference type="PRINTS" id="PR00725">
    <property type="entry name" value="DADACBPTASE1"/>
</dbReference>
<evidence type="ECO:0000256" key="9">
    <source>
        <dbReference type="SAM" id="Phobius"/>
    </source>
</evidence>
<keyword evidence="9" id="KW-0812">Transmembrane</keyword>
<evidence type="ECO:0000313" key="12">
    <source>
        <dbReference type="Proteomes" id="UP001500751"/>
    </source>
</evidence>
<keyword evidence="12" id="KW-1185">Reference proteome</keyword>
<evidence type="ECO:0000256" key="1">
    <source>
        <dbReference type="ARBA" id="ARBA00007164"/>
    </source>
</evidence>
<keyword evidence="9" id="KW-1133">Transmembrane helix</keyword>
<comment type="caution">
    <text evidence="11">The sequence shown here is derived from an EMBL/GenBank/DDBJ whole genome shotgun (WGS) entry which is preliminary data.</text>
</comment>
<sequence>MTKRGAGEPLVPEGPDLGGGGAVAGKAVGGAAGKVAGKAAGGAAGKAAGKAAGGAAGKAAGKGAGKTAGRAGGKGAGKAAGEAASKVAGKVAVGAVGKGTGKAAGKAANKVAGKAAGRADRKGAGKAVDKVAGKAAAKAAAKAGGAVAEPASTVAEVNEPPKRRRRLRRFAAVSGSVLVLGSGATVAVLAVNGSGAPQKPDVSHVALEYRNFAAALPWPTDGESALWAEGIGGLGMCGKQTQVPIASVAKVMTAYVVLRDHPLVGSDEGPEITVDEQAGFEAYSKDESSAPVRAGQRISERRMLELMLVPSANNVARLLARWDAGDEQAFVGKMNAVAAGLGMKQTVYTDPAGFDAATRSTAADQLKLAEVAFGGGGSVSGGSGSVVEGEAEAEADTLLELTAQRDTQVPDDSLVLPNTNSLLGMDGIVGGKTGSSTPAGGALMWAAQRNVGGQERLVLGVVLHQNAGTTPEQGLARALTVSQRLAGALG</sequence>
<dbReference type="Gene3D" id="3.40.710.10">
    <property type="entry name" value="DD-peptidase/beta-lactamase superfamily"/>
    <property type="match status" value="2"/>
</dbReference>
<keyword evidence="4" id="KW-0133">Cell shape</keyword>
<dbReference type="Pfam" id="PF00768">
    <property type="entry name" value="Peptidase_S11"/>
    <property type="match status" value="1"/>
</dbReference>
<keyword evidence="5" id="KW-0573">Peptidoglycan synthesis</keyword>
<dbReference type="Proteomes" id="UP001500751">
    <property type="component" value="Unassembled WGS sequence"/>
</dbReference>
<evidence type="ECO:0000256" key="5">
    <source>
        <dbReference type="ARBA" id="ARBA00022984"/>
    </source>
</evidence>
<evidence type="ECO:0000256" key="4">
    <source>
        <dbReference type="ARBA" id="ARBA00022960"/>
    </source>
</evidence>
<keyword evidence="9" id="KW-0472">Membrane</keyword>
<evidence type="ECO:0000259" key="10">
    <source>
        <dbReference type="Pfam" id="PF00768"/>
    </source>
</evidence>
<evidence type="ECO:0000313" key="11">
    <source>
        <dbReference type="EMBL" id="GAA2054733.1"/>
    </source>
</evidence>
<feature type="region of interest" description="Disordered" evidence="8">
    <location>
        <begin position="45"/>
        <end position="78"/>
    </location>
</feature>
<protein>
    <recommendedName>
        <fullName evidence="10">Peptidase S11 D-alanyl-D-alanine carboxypeptidase A N-terminal domain-containing protein</fullName>
    </recommendedName>
</protein>
<dbReference type="SUPFAM" id="SSF56601">
    <property type="entry name" value="beta-lactamase/transpeptidase-like"/>
    <property type="match status" value="1"/>
</dbReference>
<evidence type="ECO:0000256" key="3">
    <source>
        <dbReference type="ARBA" id="ARBA00022801"/>
    </source>
</evidence>
<feature type="domain" description="Peptidase S11 D-alanyl-D-alanine carboxypeptidase A N-terminal" evidence="10">
    <location>
        <begin position="240"/>
        <end position="458"/>
    </location>
</feature>
<evidence type="ECO:0000256" key="7">
    <source>
        <dbReference type="RuleBase" id="RU004016"/>
    </source>
</evidence>
<dbReference type="PANTHER" id="PTHR21581:SF33">
    <property type="entry name" value="D-ALANYL-D-ALANINE CARBOXYPEPTIDASE DACB"/>
    <property type="match status" value="1"/>
</dbReference>
<organism evidence="11 12">
    <name type="scientific">Catenulispora yoronensis</name>
    <dbReference type="NCBI Taxonomy" id="450799"/>
    <lineage>
        <taxon>Bacteria</taxon>
        <taxon>Bacillati</taxon>
        <taxon>Actinomycetota</taxon>
        <taxon>Actinomycetes</taxon>
        <taxon>Catenulisporales</taxon>
        <taxon>Catenulisporaceae</taxon>
        <taxon>Catenulispora</taxon>
    </lineage>
</organism>
<evidence type="ECO:0000256" key="6">
    <source>
        <dbReference type="ARBA" id="ARBA00023316"/>
    </source>
</evidence>
<feature type="compositionally biased region" description="Gly residues" evidence="8">
    <location>
        <begin position="51"/>
        <end position="78"/>
    </location>
</feature>
<gene>
    <name evidence="11" type="ORF">GCM10009839_73810</name>
</gene>
<dbReference type="InterPro" id="IPR012338">
    <property type="entry name" value="Beta-lactam/transpept-like"/>
</dbReference>
<evidence type="ECO:0000256" key="8">
    <source>
        <dbReference type="SAM" id="MobiDB-lite"/>
    </source>
</evidence>
<dbReference type="InterPro" id="IPR018044">
    <property type="entry name" value="Peptidase_S11"/>
</dbReference>
<evidence type="ECO:0000256" key="2">
    <source>
        <dbReference type="ARBA" id="ARBA00022729"/>
    </source>
</evidence>
<comment type="similarity">
    <text evidence="1 7">Belongs to the peptidase S11 family.</text>
</comment>
<dbReference type="InterPro" id="IPR001967">
    <property type="entry name" value="Peptidase_S11_N"/>
</dbReference>
<accession>A0ABP5GR42</accession>
<reference evidence="12" key="1">
    <citation type="journal article" date="2019" name="Int. J. Syst. Evol. Microbiol.">
        <title>The Global Catalogue of Microorganisms (GCM) 10K type strain sequencing project: providing services to taxonomists for standard genome sequencing and annotation.</title>
        <authorList>
            <consortium name="The Broad Institute Genomics Platform"/>
            <consortium name="The Broad Institute Genome Sequencing Center for Infectious Disease"/>
            <person name="Wu L."/>
            <person name="Ma J."/>
        </authorList>
    </citation>
    <scope>NUCLEOTIDE SEQUENCE [LARGE SCALE GENOMIC DNA]</scope>
    <source>
        <strain evidence="12">JCM 16014</strain>
    </source>
</reference>
<proteinExistence type="inferred from homology"/>
<name>A0ABP5GR42_9ACTN</name>
<dbReference type="EMBL" id="BAAAQN010000059">
    <property type="protein sequence ID" value="GAA2054733.1"/>
    <property type="molecule type" value="Genomic_DNA"/>
</dbReference>
<keyword evidence="3" id="KW-0378">Hydrolase</keyword>
<keyword evidence="2" id="KW-0732">Signal</keyword>
<feature type="transmembrane region" description="Helical" evidence="9">
    <location>
        <begin position="170"/>
        <end position="191"/>
    </location>
</feature>
<keyword evidence="6" id="KW-0961">Cell wall biogenesis/degradation</keyword>
<dbReference type="PANTHER" id="PTHR21581">
    <property type="entry name" value="D-ALANYL-D-ALANINE CARBOXYPEPTIDASE"/>
    <property type="match status" value="1"/>
</dbReference>